<comment type="caution">
    <text evidence="1">The sequence shown here is derived from an EMBL/GenBank/DDBJ whole genome shotgun (WGS) entry which is preliminary data.</text>
</comment>
<evidence type="ECO:0000313" key="1">
    <source>
        <dbReference type="EMBL" id="GCE10834.1"/>
    </source>
</evidence>
<gene>
    <name evidence="1" type="ORF">KTT_06930</name>
</gene>
<name>A0A401ZVS5_9CHLR</name>
<dbReference type="Proteomes" id="UP000287352">
    <property type="component" value="Unassembled WGS sequence"/>
</dbReference>
<dbReference type="EMBL" id="BIFR01000001">
    <property type="protein sequence ID" value="GCE10834.1"/>
    <property type="molecule type" value="Genomic_DNA"/>
</dbReference>
<keyword evidence="2" id="KW-1185">Reference proteome</keyword>
<dbReference type="AlphaFoldDB" id="A0A401ZVS5"/>
<organism evidence="1 2">
    <name type="scientific">Tengunoibacter tsumagoiensis</name>
    <dbReference type="NCBI Taxonomy" id="2014871"/>
    <lineage>
        <taxon>Bacteria</taxon>
        <taxon>Bacillati</taxon>
        <taxon>Chloroflexota</taxon>
        <taxon>Ktedonobacteria</taxon>
        <taxon>Ktedonobacterales</taxon>
        <taxon>Dictyobacteraceae</taxon>
        <taxon>Tengunoibacter</taxon>
    </lineage>
</organism>
<evidence type="ECO:0000313" key="2">
    <source>
        <dbReference type="Proteomes" id="UP000287352"/>
    </source>
</evidence>
<proteinExistence type="predicted"/>
<protein>
    <submittedName>
        <fullName evidence="1">Uncharacterized protein</fullName>
    </submittedName>
</protein>
<reference evidence="2" key="1">
    <citation type="submission" date="2018-12" db="EMBL/GenBank/DDBJ databases">
        <title>Tengunoibacter tsumagoiensis gen. nov., sp. nov., Dictyobacter kobayashii sp. nov., D. alpinus sp. nov., and D. joshuensis sp. nov. and description of Dictyobacteraceae fam. nov. within the order Ktedonobacterales isolated from Tengu-no-mugimeshi.</title>
        <authorList>
            <person name="Wang C.M."/>
            <person name="Zheng Y."/>
            <person name="Sakai Y."/>
            <person name="Toyoda A."/>
            <person name="Minakuchi Y."/>
            <person name="Abe K."/>
            <person name="Yokota A."/>
            <person name="Yabe S."/>
        </authorList>
    </citation>
    <scope>NUCLEOTIDE SEQUENCE [LARGE SCALE GENOMIC DNA]</scope>
    <source>
        <strain evidence="2">Uno3</strain>
    </source>
</reference>
<sequence length="86" mass="9891">MCVTDATGFPKQHKKRSRTFQGYRTGDIVKAMTPKRTLTGRIAIRHRPSFRLGTADIHPKYMRRLHRADGYEYEQRKGGVALPPHA</sequence>
<accession>A0A401ZVS5</accession>